<dbReference type="Gene3D" id="3.40.50.11010">
    <property type="match status" value="1"/>
</dbReference>
<dbReference type="EMBL" id="JACDTY010000023">
    <property type="protein sequence ID" value="MBA1144471.1"/>
    <property type="molecule type" value="Genomic_DNA"/>
</dbReference>
<keyword evidence="2" id="KW-1185">Reference proteome</keyword>
<keyword evidence="1" id="KW-0808">Transferase</keyword>
<dbReference type="Gene3D" id="3.40.50.2000">
    <property type="entry name" value="Glycogen Phosphorylase B"/>
    <property type="match status" value="1"/>
</dbReference>
<protein>
    <submittedName>
        <fullName evidence="1">Glycosyltransferase family 1 protein</fullName>
    </submittedName>
</protein>
<evidence type="ECO:0000313" key="2">
    <source>
        <dbReference type="Proteomes" id="UP000558284"/>
    </source>
</evidence>
<gene>
    <name evidence="1" type="ORF">H0241_30150</name>
</gene>
<dbReference type="GO" id="GO:0016740">
    <property type="term" value="F:transferase activity"/>
    <property type="evidence" value="ECO:0007669"/>
    <property type="project" value="UniProtKB-KW"/>
</dbReference>
<reference evidence="1 2" key="1">
    <citation type="submission" date="2020-07" db="EMBL/GenBank/DDBJ databases">
        <title>Definition of the novel symbiovar canariense within Mesorhizobium novociceri, a new species of genus Mesorhizobium nodulating Cicer canariense in the Caldera de Taburiente National Park (La Palma, Canary Islands).</title>
        <authorList>
            <person name="Leon-Barrios M."/>
            <person name="Perez-Yepez J."/>
            <person name="Flores-Felix J.D."/>
            <person name="Ramirez-Baena M.H."/>
            <person name="Pulido-Suarez L."/>
            <person name="Igual J.M."/>
            <person name="Velazquez E."/>
            <person name="Peix A."/>
        </authorList>
    </citation>
    <scope>NUCLEOTIDE SEQUENCE [LARGE SCALE GENOMIC DNA]</scope>
    <source>
        <strain evidence="1 2">CCANP35</strain>
    </source>
</reference>
<organism evidence="1 2">
    <name type="scientific">Mesorhizobium neociceri</name>
    <dbReference type="NCBI Taxonomy" id="1307853"/>
    <lineage>
        <taxon>Bacteria</taxon>
        <taxon>Pseudomonadati</taxon>
        <taxon>Pseudomonadota</taxon>
        <taxon>Alphaproteobacteria</taxon>
        <taxon>Hyphomicrobiales</taxon>
        <taxon>Phyllobacteriaceae</taxon>
        <taxon>Mesorhizobium</taxon>
    </lineage>
</organism>
<accession>A0A838BEZ6</accession>
<comment type="caution">
    <text evidence="1">The sequence shown here is derived from an EMBL/GenBank/DDBJ whole genome shotgun (WGS) entry which is preliminary data.</text>
</comment>
<evidence type="ECO:0000313" key="1">
    <source>
        <dbReference type="EMBL" id="MBA1144471.1"/>
    </source>
</evidence>
<dbReference type="RefSeq" id="WP_181061408.1">
    <property type="nucleotide sequence ID" value="NZ_JACDTY010000023.1"/>
</dbReference>
<proteinExistence type="predicted"/>
<sequence length="389" mass="43296">MDQTVSNPLLMPFDRHLLICFSHLRWDFVFQRPQHLMTRAAATYTVVFFEEPVFDPVDTPVLRRKPVASCLEVVTPVLPHHQPRIEIDRAMAILLESLVASIEHDQLVAWYYTPMALKFTAALQEDVCVYDCMDELSAFKNAPPELQRLEQQLFGRADVVFTGGMSLYEAKRSHHPSVHAFPSSIDTAHFHQARRLQADPSDQQTIAHPRVGFFGVIDERFDIDLMARTAAAMPAVQFVTIGPVVKIDPATLPAGPNIHWLGAKRYAELPSYMAGWDVGWMPFALNDATRYISPTKTPEFLAGGLPVVSTAIVDVVQTYGSRGLVEIADAGSMPAALTTALRKGCGEMAKVDAFLSGMSWDATWSAMQDLLKSAKVLRLPTLRRLVDHV</sequence>
<dbReference type="Proteomes" id="UP000558284">
    <property type="component" value="Unassembled WGS sequence"/>
</dbReference>
<dbReference type="AlphaFoldDB" id="A0A838BEZ6"/>
<dbReference type="SUPFAM" id="SSF53756">
    <property type="entry name" value="UDP-Glycosyltransferase/glycogen phosphorylase"/>
    <property type="match status" value="1"/>
</dbReference>
<name>A0A838BEZ6_9HYPH</name>